<keyword evidence="4" id="KW-1185">Reference proteome</keyword>
<evidence type="ECO:0000256" key="2">
    <source>
        <dbReference type="SAM" id="Phobius"/>
    </source>
</evidence>
<organism evidence="3 4">
    <name type="scientific">Actinocatenispora rupis</name>
    <dbReference type="NCBI Taxonomy" id="519421"/>
    <lineage>
        <taxon>Bacteria</taxon>
        <taxon>Bacillati</taxon>
        <taxon>Actinomycetota</taxon>
        <taxon>Actinomycetes</taxon>
        <taxon>Micromonosporales</taxon>
        <taxon>Micromonosporaceae</taxon>
        <taxon>Actinocatenispora</taxon>
    </lineage>
</organism>
<dbReference type="EMBL" id="BOMB01000007">
    <property type="protein sequence ID" value="GID10363.1"/>
    <property type="molecule type" value="Genomic_DNA"/>
</dbReference>
<gene>
    <name evidence="3" type="ORF">Aru02nite_12520</name>
</gene>
<sequence length="76" mass="8069">MSDETGQVSADGRSLTDRLHGTVGPPPDTTSEPSPGPLDRVTELIRQRPVVLIAAVAAGFLLGRLVKRAIRGRSHD</sequence>
<reference evidence="3" key="1">
    <citation type="submission" date="2021-01" db="EMBL/GenBank/DDBJ databases">
        <title>Whole genome shotgun sequence of Actinocatenispora rupis NBRC 107355.</title>
        <authorList>
            <person name="Komaki H."/>
            <person name="Tamura T."/>
        </authorList>
    </citation>
    <scope>NUCLEOTIDE SEQUENCE</scope>
    <source>
        <strain evidence="3">NBRC 107355</strain>
    </source>
</reference>
<keyword evidence="2" id="KW-0812">Transmembrane</keyword>
<dbReference type="RefSeq" id="WP_203655591.1">
    <property type="nucleotide sequence ID" value="NZ_BAAAZM010000003.1"/>
</dbReference>
<protein>
    <submittedName>
        <fullName evidence="3">Uncharacterized protein</fullName>
    </submittedName>
</protein>
<comment type="caution">
    <text evidence="3">The sequence shown here is derived from an EMBL/GenBank/DDBJ whole genome shotgun (WGS) entry which is preliminary data.</text>
</comment>
<feature type="region of interest" description="Disordered" evidence="1">
    <location>
        <begin position="1"/>
        <end position="40"/>
    </location>
</feature>
<proteinExistence type="predicted"/>
<dbReference type="Proteomes" id="UP000612808">
    <property type="component" value="Unassembled WGS sequence"/>
</dbReference>
<name>A0A8J3J6M1_9ACTN</name>
<keyword evidence="2" id="KW-1133">Transmembrane helix</keyword>
<feature type="transmembrane region" description="Helical" evidence="2">
    <location>
        <begin position="49"/>
        <end position="66"/>
    </location>
</feature>
<evidence type="ECO:0000256" key="1">
    <source>
        <dbReference type="SAM" id="MobiDB-lite"/>
    </source>
</evidence>
<evidence type="ECO:0000313" key="4">
    <source>
        <dbReference type="Proteomes" id="UP000612808"/>
    </source>
</evidence>
<evidence type="ECO:0000313" key="3">
    <source>
        <dbReference type="EMBL" id="GID10363.1"/>
    </source>
</evidence>
<accession>A0A8J3J6M1</accession>
<dbReference type="AlphaFoldDB" id="A0A8J3J6M1"/>
<keyword evidence="2" id="KW-0472">Membrane</keyword>